<protein>
    <submittedName>
        <fullName evidence="2">Uncharacterized protein</fullName>
    </submittedName>
</protein>
<accession>A0A392S9R6</accession>
<dbReference type="AlphaFoldDB" id="A0A392S9R6"/>
<feature type="region of interest" description="Disordered" evidence="1">
    <location>
        <begin position="1"/>
        <end position="21"/>
    </location>
</feature>
<sequence length="71" mass="7656">PAWRQVATTSQEETPKLATAGDFLATTSPGAIWRPQERHQAPSGDKHAEQGICDGLGLKTHTNLLKHVINA</sequence>
<evidence type="ECO:0000313" key="2">
    <source>
        <dbReference type="EMBL" id="MCI45693.1"/>
    </source>
</evidence>
<feature type="compositionally biased region" description="Polar residues" evidence="1">
    <location>
        <begin position="1"/>
        <end position="12"/>
    </location>
</feature>
<feature type="non-terminal residue" evidence="2">
    <location>
        <position position="1"/>
    </location>
</feature>
<comment type="caution">
    <text evidence="2">The sequence shown here is derived from an EMBL/GenBank/DDBJ whole genome shotgun (WGS) entry which is preliminary data.</text>
</comment>
<name>A0A392S9R6_9FABA</name>
<evidence type="ECO:0000313" key="3">
    <source>
        <dbReference type="Proteomes" id="UP000265520"/>
    </source>
</evidence>
<reference evidence="2 3" key="1">
    <citation type="journal article" date="2018" name="Front. Plant Sci.">
        <title>Red Clover (Trifolium pratense) and Zigzag Clover (T. medium) - A Picture of Genomic Similarities and Differences.</title>
        <authorList>
            <person name="Dluhosova J."/>
            <person name="Istvanek J."/>
            <person name="Nedelnik J."/>
            <person name="Repkova J."/>
        </authorList>
    </citation>
    <scope>NUCLEOTIDE SEQUENCE [LARGE SCALE GENOMIC DNA]</scope>
    <source>
        <strain evidence="3">cv. 10/8</strain>
        <tissue evidence="2">Leaf</tissue>
    </source>
</reference>
<proteinExistence type="predicted"/>
<dbReference type="Proteomes" id="UP000265520">
    <property type="component" value="Unassembled WGS sequence"/>
</dbReference>
<dbReference type="EMBL" id="LXQA010347265">
    <property type="protein sequence ID" value="MCI45693.1"/>
    <property type="molecule type" value="Genomic_DNA"/>
</dbReference>
<organism evidence="2 3">
    <name type="scientific">Trifolium medium</name>
    <dbReference type="NCBI Taxonomy" id="97028"/>
    <lineage>
        <taxon>Eukaryota</taxon>
        <taxon>Viridiplantae</taxon>
        <taxon>Streptophyta</taxon>
        <taxon>Embryophyta</taxon>
        <taxon>Tracheophyta</taxon>
        <taxon>Spermatophyta</taxon>
        <taxon>Magnoliopsida</taxon>
        <taxon>eudicotyledons</taxon>
        <taxon>Gunneridae</taxon>
        <taxon>Pentapetalae</taxon>
        <taxon>rosids</taxon>
        <taxon>fabids</taxon>
        <taxon>Fabales</taxon>
        <taxon>Fabaceae</taxon>
        <taxon>Papilionoideae</taxon>
        <taxon>50 kb inversion clade</taxon>
        <taxon>NPAAA clade</taxon>
        <taxon>Hologalegina</taxon>
        <taxon>IRL clade</taxon>
        <taxon>Trifolieae</taxon>
        <taxon>Trifolium</taxon>
    </lineage>
</organism>
<evidence type="ECO:0000256" key="1">
    <source>
        <dbReference type="SAM" id="MobiDB-lite"/>
    </source>
</evidence>
<keyword evidence="3" id="KW-1185">Reference proteome</keyword>